<protein>
    <submittedName>
        <fullName evidence="2">Malate dehydrogenase</fullName>
        <ecNumber evidence="2">1.1.1.38</ecNumber>
    </submittedName>
</protein>
<dbReference type="PANTHER" id="PTHR23406:SF34">
    <property type="entry name" value="NAD-DEPENDENT MALIC ENZYME, MITOCHONDRIAL"/>
    <property type="match status" value="1"/>
</dbReference>
<dbReference type="GO" id="GO:0051287">
    <property type="term" value="F:NAD binding"/>
    <property type="evidence" value="ECO:0007669"/>
    <property type="project" value="InterPro"/>
</dbReference>
<accession>A0A377A1L9</accession>
<name>A0A377A1L9_ECOLX</name>
<dbReference type="EMBL" id="UGEB01000001">
    <property type="protein sequence ID" value="STK87188.1"/>
    <property type="molecule type" value="Genomic_DNA"/>
</dbReference>
<dbReference type="Proteomes" id="UP000255543">
    <property type="component" value="Unassembled WGS sequence"/>
</dbReference>
<dbReference type="GO" id="GO:0004470">
    <property type="term" value="F:malic enzyme activity"/>
    <property type="evidence" value="ECO:0007669"/>
    <property type="project" value="TreeGrafter"/>
</dbReference>
<reference evidence="2 3" key="1">
    <citation type="submission" date="2018-06" db="EMBL/GenBank/DDBJ databases">
        <authorList>
            <consortium name="Pathogen Informatics"/>
            <person name="Doyle S."/>
        </authorList>
    </citation>
    <scope>NUCLEOTIDE SEQUENCE [LARGE SCALE GENOMIC DNA]</scope>
    <source>
        <strain evidence="2 3">NCTC8179</strain>
    </source>
</reference>
<dbReference type="Gene3D" id="3.40.50.720">
    <property type="entry name" value="NAD(P)-binding Rossmann-like Domain"/>
    <property type="match status" value="1"/>
</dbReference>
<dbReference type="EC" id="1.1.1.38" evidence="2"/>
<evidence type="ECO:0000313" key="3">
    <source>
        <dbReference type="Proteomes" id="UP000255543"/>
    </source>
</evidence>
<dbReference type="SUPFAM" id="SSF51735">
    <property type="entry name" value="NAD(P)-binding Rossmann-fold domains"/>
    <property type="match status" value="1"/>
</dbReference>
<dbReference type="PANTHER" id="PTHR23406">
    <property type="entry name" value="MALIC ENZYME-RELATED"/>
    <property type="match status" value="1"/>
</dbReference>
<feature type="domain" description="Malic enzyme NAD-binding" evidence="1">
    <location>
        <begin position="1"/>
        <end position="154"/>
    </location>
</feature>
<dbReference type="SMART" id="SM00919">
    <property type="entry name" value="Malic_M"/>
    <property type="match status" value="1"/>
</dbReference>
<dbReference type="AlphaFoldDB" id="A0A377A1L9"/>
<gene>
    <name evidence="2" type="primary">maeA_1</name>
    <name evidence="2" type="ORF">NCTC8179_03523</name>
</gene>
<dbReference type="GO" id="GO:0005829">
    <property type="term" value="C:cytosol"/>
    <property type="evidence" value="ECO:0007669"/>
    <property type="project" value="TreeGrafter"/>
</dbReference>
<evidence type="ECO:0000259" key="1">
    <source>
        <dbReference type="SMART" id="SM00919"/>
    </source>
</evidence>
<proteinExistence type="predicted"/>
<dbReference type="GO" id="GO:0006108">
    <property type="term" value="P:malate metabolic process"/>
    <property type="evidence" value="ECO:0007669"/>
    <property type="project" value="TreeGrafter"/>
</dbReference>
<dbReference type="Pfam" id="PF03949">
    <property type="entry name" value="Malic_M"/>
    <property type="match status" value="1"/>
</dbReference>
<organism evidence="2 3">
    <name type="scientific">Escherichia coli</name>
    <dbReference type="NCBI Taxonomy" id="562"/>
    <lineage>
        <taxon>Bacteria</taxon>
        <taxon>Pseudomonadati</taxon>
        <taxon>Pseudomonadota</taxon>
        <taxon>Gammaproteobacteria</taxon>
        <taxon>Enterobacterales</taxon>
        <taxon>Enterobacteriaceae</taxon>
        <taxon>Escherichia</taxon>
    </lineage>
</organism>
<dbReference type="InterPro" id="IPR012302">
    <property type="entry name" value="Malic_NAD-bd"/>
</dbReference>
<sequence>MRNVKPDILIGVSGQTGLFTEEIIREMHKHCPRPIVMPLSNPTSRVEATPQDIIAWTEGNALVATGSPFNPVVWKDKIYPIAQCNNAFIFPGIGLGVIASGASRITDEMLMSASETLAQYSPLVLNGEGLVLPELKDIQKVSRAIAFAVGKMAQQQGVAVKTSAEALQQAIDDNFWQAEYPRLPPYLHLSLRPVVKATGLFPLPFFRSHPYWVVANKSHLPHLLCRTSSEKEEL</sequence>
<dbReference type="InterPro" id="IPR036291">
    <property type="entry name" value="NAD(P)-bd_dom_sf"/>
</dbReference>
<keyword evidence="2" id="KW-0560">Oxidoreductase</keyword>
<evidence type="ECO:0000313" key="2">
    <source>
        <dbReference type="EMBL" id="STK87188.1"/>
    </source>
</evidence>